<dbReference type="EMBL" id="BMAT01006013">
    <property type="protein sequence ID" value="GFS04380.1"/>
    <property type="molecule type" value="Genomic_DNA"/>
</dbReference>
<evidence type="ECO:0000256" key="2">
    <source>
        <dbReference type="SAM" id="SignalP"/>
    </source>
</evidence>
<protein>
    <recommendedName>
        <fullName evidence="3">Ig-like domain-containing protein</fullName>
    </recommendedName>
</protein>
<comment type="caution">
    <text evidence="4">The sequence shown here is derived from an EMBL/GenBank/DDBJ whole genome shotgun (WGS) entry which is preliminary data.</text>
</comment>
<feature type="non-terminal residue" evidence="4">
    <location>
        <position position="505"/>
    </location>
</feature>
<name>A0AAV4I2W2_9GAST</name>
<feature type="signal peptide" evidence="2">
    <location>
        <begin position="1"/>
        <end position="24"/>
    </location>
</feature>
<dbReference type="Proteomes" id="UP000762676">
    <property type="component" value="Unassembled WGS sequence"/>
</dbReference>
<dbReference type="InterPro" id="IPR007110">
    <property type="entry name" value="Ig-like_dom"/>
</dbReference>
<organism evidence="4 5">
    <name type="scientific">Elysia marginata</name>
    <dbReference type="NCBI Taxonomy" id="1093978"/>
    <lineage>
        <taxon>Eukaryota</taxon>
        <taxon>Metazoa</taxon>
        <taxon>Spiralia</taxon>
        <taxon>Lophotrochozoa</taxon>
        <taxon>Mollusca</taxon>
        <taxon>Gastropoda</taxon>
        <taxon>Heterobranchia</taxon>
        <taxon>Euthyneura</taxon>
        <taxon>Panpulmonata</taxon>
        <taxon>Sacoglossa</taxon>
        <taxon>Placobranchoidea</taxon>
        <taxon>Plakobranchidae</taxon>
        <taxon>Elysia</taxon>
    </lineage>
</organism>
<keyword evidence="5" id="KW-1185">Reference proteome</keyword>
<proteinExistence type="predicted"/>
<evidence type="ECO:0000256" key="1">
    <source>
        <dbReference type="SAM" id="Phobius"/>
    </source>
</evidence>
<keyword evidence="1" id="KW-0472">Membrane</keyword>
<sequence length="505" mass="57317">MELNPYTFPQVLWLLFILTRDAHGVNRLEPQPLPNITLVAHKPPAWLYPHHPFQVRCYGWAGEKATLIVKVFSGIEYRENPKLIGLYILGFDRPISIDTPYFSGFGIESEESSGRRKKMAAVFNVCPREKLHGGYISCTRKSKENGRNLGHSSATSDQYGYFQFKYPVGPTKPKMTVYYHMEPQTAIAGETMRIVCIGPTKPKMTVYYHMEPQTAIAGETMRIVCSAFVGLNGRLVFAIALQGKTFQWVATVDQLHNVQSYMFKIHIESIAVMSERGPFIKSEVLIFITEQLDGASFYCFTRDAYTNDTQLEQTRALDTARYLLQVKAFNYKPTLSVKSYIRTKAREWLLIGACKVSKAAAKSLHLVIKTGEWTHAVTASKTANLRRKSVKKDSRNMDTQVTYSFSDEARHSRWIGVYFFIKLKVEAELVTAMCVVNDLQRCQRLRVEKALPAFRVDNVEAGPHNEALEHSSKIVVFSVLGMVVSLVVAVAAKKINRRKMTRRSN</sequence>
<keyword evidence="1" id="KW-0812">Transmembrane</keyword>
<keyword evidence="1" id="KW-1133">Transmembrane helix</keyword>
<evidence type="ECO:0000313" key="4">
    <source>
        <dbReference type="EMBL" id="GFS04380.1"/>
    </source>
</evidence>
<evidence type="ECO:0000313" key="5">
    <source>
        <dbReference type="Proteomes" id="UP000762676"/>
    </source>
</evidence>
<feature type="chain" id="PRO_5043652067" description="Ig-like domain-containing protein" evidence="2">
    <location>
        <begin position="25"/>
        <end position="505"/>
    </location>
</feature>
<evidence type="ECO:0000259" key="3">
    <source>
        <dbReference type="PROSITE" id="PS50835"/>
    </source>
</evidence>
<dbReference type="AlphaFoldDB" id="A0AAV4I2W2"/>
<reference evidence="4 5" key="1">
    <citation type="journal article" date="2021" name="Elife">
        <title>Chloroplast acquisition without the gene transfer in kleptoplastic sea slugs, Plakobranchus ocellatus.</title>
        <authorList>
            <person name="Maeda T."/>
            <person name="Takahashi S."/>
            <person name="Yoshida T."/>
            <person name="Shimamura S."/>
            <person name="Takaki Y."/>
            <person name="Nagai Y."/>
            <person name="Toyoda A."/>
            <person name="Suzuki Y."/>
            <person name="Arimoto A."/>
            <person name="Ishii H."/>
            <person name="Satoh N."/>
            <person name="Nishiyama T."/>
            <person name="Hasebe M."/>
            <person name="Maruyama T."/>
            <person name="Minagawa J."/>
            <person name="Obokata J."/>
            <person name="Shigenobu S."/>
        </authorList>
    </citation>
    <scope>NUCLEOTIDE SEQUENCE [LARGE SCALE GENOMIC DNA]</scope>
</reference>
<accession>A0AAV4I2W2</accession>
<keyword evidence="2" id="KW-0732">Signal</keyword>
<feature type="transmembrane region" description="Helical" evidence="1">
    <location>
        <begin position="474"/>
        <end position="492"/>
    </location>
</feature>
<feature type="domain" description="Ig-like" evidence="3">
    <location>
        <begin position="202"/>
        <end position="318"/>
    </location>
</feature>
<dbReference type="PROSITE" id="PS50835">
    <property type="entry name" value="IG_LIKE"/>
    <property type="match status" value="1"/>
</dbReference>
<gene>
    <name evidence="4" type="ORF">ElyMa_002911300</name>
</gene>